<evidence type="ECO:0000256" key="3">
    <source>
        <dbReference type="ARBA" id="ARBA00022833"/>
    </source>
</evidence>
<dbReference type="PANTHER" id="PTHR13093">
    <property type="entry name" value="ZINC FINGER HIT DOMAIN CONTAINING PROTEIN 1"/>
    <property type="match status" value="1"/>
</dbReference>
<evidence type="ECO:0000256" key="4">
    <source>
        <dbReference type="PROSITE-ProRule" id="PRU00453"/>
    </source>
</evidence>
<accession>A0AAD9JN13</accession>
<dbReference type="GO" id="GO:0006338">
    <property type="term" value="P:chromatin remodeling"/>
    <property type="evidence" value="ECO:0007669"/>
    <property type="project" value="InterPro"/>
</dbReference>
<dbReference type="AlphaFoldDB" id="A0AAD9JN13"/>
<evidence type="ECO:0000256" key="5">
    <source>
        <dbReference type="SAM" id="MobiDB-lite"/>
    </source>
</evidence>
<keyword evidence="3" id="KW-0862">Zinc</keyword>
<feature type="compositionally biased region" description="Basic and acidic residues" evidence="5">
    <location>
        <begin position="1"/>
        <end position="23"/>
    </location>
</feature>
<proteinExistence type="predicted"/>
<feature type="region of interest" description="Disordered" evidence="5">
    <location>
        <begin position="1"/>
        <end position="75"/>
    </location>
</feature>
<dbReference type="InterPro" id="IPR007529">
    <property type="entry name" value="Znf_HIT"/>
</dbReference>
<keyword evidence="8" id="KW-1185">Reference proteome</keyword>
<dbReference type="PROSITE" id="PS51083">
    <property type="entry name" value="ZF_HIT"/>
    <property type="match status" value="1"/>
</dbReference>
<feature type="domain" description="HIT-type" evidence="6">
    <location>
        <begin position="120"/>
        <end position="159"/>
    </location>
</feature>
<evidence type="ECO:0000313" key="7">
    <source>
        <dbReference type="EMBL" id="KAK2155717.1"/>
    </source>
</evidence>
<keyword evidence="1" id="KW-0479">Metal-binding</keyword>
<evidence type="ECO:0000256" key="1">
    <source>
        <dbReference type="ARBA" id="ARBA00022723"/>
    </source>
</evidence>
<dbReference type="GO" id="GO:0008270">
    <property type="term" value="F:zinc ion binding"/>
    <property type="evidence" value="ECO:0007669"/>
    <property type="project" value="UniProtKB-UniRule"/>
</dbReference>
<dbReference type="GO" id="GO:0005634">
    <property type="term" value="C:nucleus"/>
    <property type="evidence" value="ECO:0007669"/>
    <property type="project" value="UniProtKB-ARBA"/>
</dbReference>
<organism evidence="7 8">
    <name type="scientific">Paralvinella palmiformis</name>
    <dbReference type="NCBI Taxonomy" id="53620"/>
    <lineage>
        <taxon>Eukaryota</taxon>
        <taxon>Metazoa</taxon>
        <taxon>Spiralia</taxon>
        <taxon>Lophotrochozoa</taxon>
        <taxon>Annelida</taxon>
        <taxon>Polychaeta</taxon>
        <taxon>Sedentaria</taxon>
        <taxon>Canalipalpata</taxon>
        <taxon>Terebellida</taxon>
        <taxon>Terebelliformia</taxon>
        <taxon>Alvinellidae</taxon>
        <taxon>Paralvinella</taxon>
    </lineage>
</organism>
<keyword evidence="2 4" id="KW-0863">Zinc-finger</keyword>
<reference evidence="7" key="1">
    <citation type="journal article" date="2023" name="Mol. Biol. Evol.">
        <title>Third-Generation Sequencing Reveals the Adaptive Role of the Epigenome in Three Deep-Sea Polychaetes.</title>
        <authorList>
            <person name="Perez M."/>
            <person name="Aroh O."/>
            <person name="Sun Y."/>
            <person name="Lan Y."/>
            <person name="Juniper S.K."/>
            <person name="Young C.R."/>
            <person name="Angers B."/>
            <person name="Qian P.Y."/>
        </authorList>
    </citation>
    <scope>NUCLEOTIDE SEQUENCE</scope>
    <source>
        <strain evidence="7">P08H-3</strain>
    </source>
</reference>
<feature type="compositionally biased region" description="Basic and acidic residues" evidence="5">
    <location>
        <begin position="42"/>
        <end position="59"/>
    </location>
</feature>
<evidence type="ECO:0000256" key="2">
    <source>
        <dbReference type="ARBA" id="ARBA00022771"/>
    </source>
</evidence>
<evidence type="ECO:0000259" key="6">
    <source>
        <dbReference type="PROSITE" id="PS51083"/>
    </source>
</evidence>
<dbReference type="InterPro" id="IPR039723">
    <property type="entry name" value="Vps71/ZNHIT1"/>
</dbReference>
<dbReference type="Proteomes" id="UP001208570">
    <property type="component" value="Unassembled WGS sequence"/>
</dbReference>
<dbReference type="CDD" id="cd21437">
    <property type="entry name" value="zf-HIT_ZNHIT1_like"/>
    <property type="match status" value="1"/>
</dbReference>
<name>A0AAD9JN13_9ANNE</name>
<evidence type="ECO:0000313" key="8">
    <source>
        <dbReference type="Proteomes" id="UP001208570"/>
    </source>
</evidence>
<protein>
    <recommendedName>
        <fullName evidence="6">HIT-type domain-containing protein</fullName>
    </recommendedName>
</protein>
<sequence>MAEKRESIRIKDSQSRRVLDSAARRRRQRKALEALEADNFQDDPHADLRMSKKAPKFEETIDTGPQVGRKKKKRRSDIFKERFRKNFAALLEEEQMMTGDLPGYQTACVPPSHFPERHFCSVCGYPCKFHTFPSNYTCVQCGSRYCSVRCLGTHQDTRCLKWTA</sequence>
<dbReference type="EMBL" id="JAODUP010000233">
    <property type="protein sequence ID" value="KAK2155717.1"/>
    <property type="molecule type" value="Genomic_DNA"/>
</dbReference>
<comment type="caution">
    <text evidence="7">The sequence shown here is derived from an EMBL/GenBank/DDBJ whole genome shotgun (WGS) entry which is preliminary data.</text>
</comment>
<dbReference type="Pfam" id="PF04438">
    <property type="entry name" value="zf-HIT"/>
    <property type="match status" value="1"/>
</dbReference>
<gene>
    <name evidence="7" type="ORF">LSH36_233g08158</name>
</gene>